<comment type="caution">
    <text evidence="1">The sequence shown here is derived from an EMBL/GenBank/DDBJ whole genome shotgun (WGS) entry which is preliminary data.</text>
</comment>
<dbReference type="InterPro" id="IPR005019">
    <property type="entry name" value="Adenine_glyco"/>
</dbReference>
<accession>A0ABT1D078</accession>
<dbReference type="InterPro" id="IPR011257">
    <property type="entry name" value="DNA_glycosylase"/>
</dbReference>
<protein>
    <submittedName>
        <fullName evidence="1">DNA-3-methyladenine glycosylase I</fullName>
    </submittedName>
</protein>
<proteinExistence type="predicted"/>
<reference evidence="1 2" key="1">
    <citation type="submission" date="2021-12" db="EMBL/GenBank/DDBJ databases">
        <title>Siccirubricoccus leaddurans sp. nov., a high concentration Zn2+ tolerance bacterium.</title>
        <authorList>
            <person name="Cao Y."/>
        </authorList>
    </citation>
    <scope>NUCLEOTIDE SEQUENCE [LARGE SCALE GENOMIC DNA]</scope>
    <source>
        <strain evidence="1 2">KC 17139</strain>
    </source>
</reference>
<dbReference type="RefSeq" id="WP_252951907.1">
    <property type="nucleotide sequence ID" value="NZ_JAFIRR010000023.1"/>
</dbReference>
<gene>
    <name evidence="1" type="ORF">JYK14_03840</name>
</gene>
<dbReference type="Proteomes" id="UP001523392">
    <property type="component" value="Unassembled WGS sequence"/>
</dbReference>
<dbReference type="Pfam" id="PF03352">
    <property type="entry name" value="Adenine_glyco"/>
    <property type="match status" value="1"/>
</dbReference>
<dbReference type="Gene3D" id="1.10.340.30">
    <property type="entry name" value="Hypothetical protein, domain 2"/>
    <property type="match status" value="1"/>
</dbReference>
<dbReference type="SUPFAM" id="SSF48150">
    <property type="entry name" value="DNA-glycosylase"/>
    <property type="match status" value="1"/>
</dbReference>
<organism evidence="1 2">
    <name type="scientific">Siccirubricoccus soli</name>
    <dbReference type="NCBI Taxonomy" id="2899147"/>
    <lineage>
        <taxon>Bacteria</taxon>
        <taxon>Pseudomonadati</taxon>
        <taxon>Pseudomonadota</taxon>
        <taxon>Alphaproteobacteria</taxon>
        <taxon>Acetobacterales</taxon>
        <taxon>Roseomonadaceae</taxon>
        <taxon>Siccirubricoccus</taxon>
    </lineage>
</organism>
<dbReference type="EMBL" id="JAFIRR010000023">
    <property type="protein sequence ID" value="MCO6415308.1"/>
    <property type="molecule type" value="Genomic_DNA"/>
</dbReference>
<name>A0ABT1D078_9PROT</name>
<dbReference type="PANTHER" id="PTHR30037:SF4">
    <property type="entry name" value="DNA-3-METHYLADENINE GLYCOSYLASE I"/>
    <property type="match status" value="1"/>
</dbReference>
<keyword evidence="2" id="KW-1185">Reference proteome</keyword>
<dbReference type="InterPro" id="IPR052891">
    <property type="entry name" value="DNA-3mA_glycosylase"/>
</dbReference>
<evidence type="ECO:0000313" key="2">
    <source>
        <dbReference type="Proteomes" id="UP001523392"/>
    </source>
</evidence>
<dbReference type="PANTHER" id="PTHR30037">
    <property type="entry name" value="DNA-3-METHYLADENINE GLYCOSYLASE 1"/>
    <property type="match status" value="1"/>
</dbReference>
<sequence>MSDRPRCHWARDPFHHAYHDEEWGVPQHDDRMLFEMLTLEGAQAGLSWRTILGKRQGYRDCFAGFDPEVVAGFDAAKVEALVQEPRIVRHRGKIESTITNARAFLEVQREFGSFDAFLWAFVDGRPVVTRRAAGDPIPARTELSDRVSKALVKRGFRFVGSTIIYAYLQAVGVVDDHSAECFRASQA</sequence>
<evidence type="ECO:0000313" key="1">
    <source>
        <dbReference type="EMBL" id="MCO6415308.1"/>
    </source>
</evidence>